<evidence type="ECO:0000256" key="1">
    <source>
        <dbReference type="SAM" id="Phobius"/>
    </source>
</evidence>
<name>A0A8S1E646_9PELO</name>
<organism evidence="2 3">
    <name type="scientific">Caenorhabditis bovis</name>
    <dbReference type="NCBI Taxonomy" id="2654633"/>
    <lineage>
        <taxon>Eukaryota</taxon>
        <taxon>Metazoa</taxon>
        <taxon>Ecdysozoa</taxon>
        <taxon>Nematoda</taxon>
        <taxon>Chromadorea</taxon>
        <taxon>Rhabditida</taxon>
        <taxon>Rhabditina</taxon>
        <taxon>Rhabditomorpha</taxon>
        <taxon>Rhabditoidea</taxon>
        <taxon>Rhabditidae</taxon>
        <taxon>Peloderinae</taxon>
        <taxon>Caenorhabditis</taxon>
    </lineage>
</organism>
<gene>
    <name evidence="2" type="ORF">CBOVIS_LOCUS2364</name>
</gene>
<keyword evidence="1" id="KW-0472">Membrane</keyword>
<proteinExistence type="predicted"/>
<dbReference type="AlphaFoldDB" id="A0A8S1E646"/>
<evidence type="ECO:0000313" key="3">
    <source>
        <dbReference type="Proteomes" id="UP000494206"/>
    </source>
</evidence>
<feature type="transmembrane region" description="Helical" evidence="1">
    <location>
        <begin position="20"/>
        <end position="40"/>
    </location>
</feature>
<dbReference type="Proteomes" id="UP000494206">
    <property type="component" value="Unassembled WGS sequence"/>
</dbReference>
<reference evidence="2 3" key="1">
    <citation type="submission" date="2020-04" db="EMBL/GenBank/DDBJ databases">
        <authorList>
            <person name="Laetsch R D."/>
            <person name="Stevens L."/>
            <person name="Kumar S."/>
            <person name="Blaxter L. M."/>
        </authorList>
    </citation>
    <scope>NUCLEOTIDE SEQUENCE [LARGE SCALE GENOMIC DNA]</scope>
</reference>
<keyword evidence="1" id="KW-1133">Transmembrane helix</keyword>
<keyword evidence="3" id="KW-1185">Reference proteome</keyword>
<evidence type="ECO:0000313" key="2">
    <source>
        <dbReference type="EMBL" id="CAB3399202.1"/>
    </source>
</evidence>
<dbReference type="EMBL" id="CADEPM010000002">
    <property type="protein sequence ID" value="CAB3399202.1"/>
    <property type="molecule type" value="Genomic_DNA"/>
</dbReference>
<keyword evidence="1" id="KW-0812">Transmembrane</keyword>
<protein>
    <submittedName>
        <fullName evidence="2">Uncharacterized protein</fullName>
    </submittedName>
</protein>
<comment type="caution">
    <text evidence="2">The sequence shown here is derived from an EMBL/GenBank/DDBJ whole genome shotgun (WGS) entry which is preliminary data.</text>
</comment>
<feature type="transmembrane region" description="Helical" evidence="1">
    <location>
        <begin position="52"/>
        <end position="73"/>
    </location>
</feature>
<accession>A0A8S1E646</accession>
<sequence>MDDVLRFSWKFTKLALKLSFLVYFQTSILKIMLVRIIYLYNIQPKTFPENLALVFLCSVMIANMLLVAIPVNYTIDDIIELIWPPRNVPHQVHPERVPQPDENVNNHHNETAQVANTSNRNPPRVRFADINSRKVRGENVGLT</sequence>